<protein>
    <submittedName>
        <fullName evidence="10">ComEC/Rec2-related protein</fullName>
    </submittedName>
</protein>
<dbReference type="PANTHER" id="PTHR30619">
    <property type="entry name" value="DNA INTERNALIZATION/COMPETENCE PROTEIN COMEC/REC2"/>
    <property type="match status" value="1"/>
</dbReference>
<feature type="domain" description="DUF4131" evidence="9">
    <location>
        <begin position="44"/>
        <end position="192"/>
    </location>
</feature>
<feature type="transmembrane region" description="Helical" evidence="7">
    <location>
        <begin position="488"/>
        <end position="505"/>
    </location>
</feature>
<keyword evidence="5 7" id="KW-0472">Membrane</keyword>
<organism evidence="10 11">
    <name type="scientific">Methylocella tundrae</name>
    <dbReference type="NCBI Taxonomy" id="227605"/>
    <lineage>
        <taxon>Bacteria</taxon>
        <taxon>Pseudomonadati</taxon>
        <taxon>Pseudomonadota</taxon>
        <taxon>Alphaproteobacteria</taxon>
        <taxon>Hyphomicrobiales</taxon>
        <taxon>Beijerinckiaceae</taxon>
        <taxon>Methylocella</taxon>
    </lineage>
</organism>
<feature type="transmembrane region" description="Helical" evidence="7">
    <location>
        <begin position="69"/>
        <end position="87"/>
    </location>
</feature>
<dbReference type="InterPro" id="IPR052159">
    <property type="entry name" value="Competence_DNA_uptake"/>
</dbReference>
<dbReference type="Pfam" id="PF03772">
    <property type="entry name" value="Competence"/>
    <property type="match status" value="1"/>
</dbReference>
<evidence type="ECO:0000256" key="4">
    <source>
        <dbReference type="ARBA" id="ARBA00022989"/>
    </source>
</evidence>
<proteinExistence type="predicted"/>
<comment type="subcellular location">
    <subcellularLocation>
        <location evidence="1">Cell membrane</location>
        <topology evidence="1">Multi-pass membrane protein</topology>
    </subcellularLocation>
</comment>
<evidence type="ECO:0000313" key="10">
    <source>
        <dbReference type="EMBL" id="VFU10344.1"/>
    </source>
</evidence>
<dbReference type="AlphaFoldDB" id="A0A4V6IN76"/>
<feature type="region of interest" description="Disordered" evidence="6">
    <location>
        <begin position="690"/>
        <end position="757"/>
    </location>
</feature>
<evidence type="ECO:0000256" key="6">
    <source>
        <dbReference type="SAM" id="MobiDB-lite"/>
    </source>
</evidence>
<evidence type="ECO:0000256" key="3">
    <source>
        <dbReference type="ARBA" id="ARBA00022692"/>
    </source>
</evidence>
<dbReference type="EMBL" id="LR536450">
    <property type="protein sequence ID" value="VFU10344.1"/>
    <property type="molecule type" value="Genomic_DNA"/>
</dbReference>
<feature type="domain" description="ComEC/Rec2-related protein" evidence="8">
    <location>
        <begin position="240"/>
        <end position="539"/>
    </location>
</feature>
<evidence type="ECO:0000259" key="9">
    <source>
        <dbReference type="Pfam" id="PF13567"/>
    </source>
</evidence>
<feature type="transmembrane region" description="Helical" evidence="7">
    <location>
        <begin position="461"/>
        <end position="481"/>
    </location>
</feature>
<reference evidence="10 11" key="1">
    <citation type="submission" date="2019-03" db="EMBL/GenBank/DDBJ databases">
        <authorList>
            <person name="Kox A.R. M."/>
        </authorList>
    </citation>
    <scope>NUCLEOTIDE SEQUENCE [LARGE SCALE GENOMIC DNA]</scope>
    <source>
        <strain evidence="10">MTUNDRAET4 annotated genome</strain>
    </source>
</reference>
<gene>
    <name evidence="10" type="ORF">MTUNDRAET4_3457</name>
</gene>
<feature type="transmembrane region" description="Helical" evidence="7">
    <location>
        <begin position="45"/>
        <end position="62"/>
    </location>
</feature>
<feature type="compositionally biased region" description="Acidic residues" evidence="6">
    <location>
        <begin position="747"/>
        <end position="757"/>
    </location>
</feature>
<evidence type="ECO:0000259" key="8">
    <source>
        <dbReference type="Pfam" id="PF03772"/>
    </source>
</evidence>
<feature type="transmembrane region" description="Helical" evidence="7">
    <location>
        <begin position="365"/>
        <end position="384"/>
    </location>
</feature>
<dbReference type="PANTHER" id="PTHR30619:SF1">
    <property type="entry name" value="RECOMBINATION PROTEIN 2"/>
    <property type="match status" value="1"/>
</dbReference>
<evidence type="ECO:0000256" key="1">
    <source>
        <dbReference type="ARBA" id="ARBA00004651"/>
    </source>
</evidence>
<dbReference type="InterPro" id="IPR025405">
    <property type="entry name" value="DUF4131"/>
</dbReference>
<sequence length="757" mass="80554">MSQLRRIFVDAFETEVALRRMFLWLPAAAGAGVVSYMAADREPSLWLLVPLTAAFAGLAFLARGRRLAFFLLCGLCAFFAGDLSAAWRSARVAAPIIDRTTIGVVEGFIEQMDFRRAGARFVLRVYAIEGLAAAATPYRVRLSIRRAPPFEAGAYVRLKARLLPPAHASLPGGYDFAKDAWFAGIGGVGNALGRIETAAPPAPPGLALRTMMALDRGRNALARRIDQIVGGDAGAIAAAMVTGKRDLLSDAAKDVIREAGIFHIITISGVQMTLVAAIFFVGFRRLLALSPTLALRYPIKKWSAALAMAGAVFYDVATGSRVGTERALFMTLIMLGAVLLDRQALTMRNLAFAALIVILTEPESIMGASFQLSFAAVAALVAVYEARMAAAAADREDGLILRARAVEGERLRLFWRACKNLLARGPGGLLFATFCATAATASFMAYNFHELSPYVLIGNPLTLTVIEVFAVPGALIGTLLYPLGLDAWVWRYVGLGIDGIMWAAAEIGRLPGATLHLPAFAPWSIIFLTLAMLCSVLWRTAVFRAMALPLAVIGVWGALCGPSFDMAVAPNGEAAAFRGRDGRLAVIASRPSLFASEQWLRADADGRPAREAVKKAACDKVGCVGYLADGRSLSLVFDKAAFAEDCGRADIIVTPLFAPAGCAAGLVIDRGELKETGAITLSFTASGVARRAARTPDEDRPWSPAPRRKWGPSSRSFAASRPTRAASSDLDPSSVARDAGEARGAVEDEDGDASPLE</sequence>
<evidence type="ECO:0000256" key="2">
    <source>
        <dbReference type="ARBA" id="ARBA00022475"/>
    </source>
</evidence>
<feature type="transmembrane region" description="Helical" evidence="7">
    <location>
        <begin position="261"/>
        <end position="282"/>
    </location>
</feature>
<dbReference type="RefSeq" id="WP_341264078.1">
    <property type="nucleotide sequence ID" value="NZ_CP139089.1"/>
</dbReference>
<dbReference type="KEGG" id="mtun:MTUNDRAET4_3457"/>
<feature type="transmembrane region" description="Helical" evidence="7">
    <location>
        <begin position="21"/>
        <end position="39"/>
    </location>
</feature>
<feature type="transmembrane region" description="Helical" evidence="7">
    <location>
        <begin position="517"/>
        <end position="538"/>
    </location>
</feature>
<keyword evidence="4 7" id="KW-1133">Transmembrane helix</keyword>
<keyword evidence="2" id="KW-1003">Cell membrane</keyword>
<evidence type="ECO:0000313" key="11">
    <source>
        <dbReference type="Proteomes" id="UP000294360"/>
    </source>
</evidence>
<dbReference type="Proteomes" id="UP000294360">
    <property type="component" value="Chromosome"/>
</dbReference>
<evidence type="ECO:0000256" key="5">
    <source>
        <dbReference type="ARBA" id="ARBA00023136"/>
    </source>
</evidence>
<evidence type="ECO:0000256" key="7">
    <source>
        <dbReference type="SAM" id="Phobius"/>
    </source>
</evidence>
<feature type="transmembrane region" description="Helical" evidence="7">
    <location>
        <begin position="545"/>
        <end position="564"/>
    </location>
</feature>
<dbReference type="Pfam" id="PF13567">
    <property type="entry name" value="DUF4131"/>
    <property type="match status" value="1"/>
</dbReference>
<accession>A0A4V6IN76</accession>
<name>A0A4V6IN76_METTU</name>
<feature type="transmembrane region" description="Helical" evidence="7">
    <location>
        <begin position="327"/>
        <end position="345"/>
    </location>
</feature>
<keyword evidence="3 7" id="KW-0812">Transmembrane</keyword>
<feature type="transmembrane region" description="Helical" evidence="7">
    <location>
        <begin position="429"/>
        <end position="449"/>
    </location>
</feature>
<dbReference type="InterPro" id="IPR004477">
    <property type="entry name" value="ComEC_N"/>
</dbReference>
<dbReference type="GO" id="GO:0005886">
    <property type="term" value="C:plasma membrane"/>
    <property type="evidence" value="ECO:0007669"/>
    <property type="project" value="UniProtKB-SubCell"/>
</dbReference>